<sequence length="561" mass="60726">MVSLNLFSNHAQRDTVFSRPATQEERNIDTAIVFEHAYRHLADYRNICQVYYVRAYEKQNPEIDSWANDLLKTLWTATTTRGPEQCPRIEYDIDTTTSSLPALPLKPELDKILTTIILIHITSAKGYSARTRAYLPRIGTVDENAIVHTIRNSDDVLVKAQKEADAAREQQAKAGAFWRKAGMAAGAVAGGVLIGVTGGLAAPLVGAGISTLLGAIGLGGTAAGILATTLASSSVVCGSLFGAYGAHKTSTMIGRHTKDVQDLAIVPVYPPKDTLAIRLCVSGWLSTGNDVVDPWKIFDKTQDTFALQWEVGALLELSDALVMLLKGKAIRYIEKEIIKRTILASLFASLSPVAYLQMGKIIDNPWSNAQALALKAGRVLGILLSQRVLGTRPVTLTGYSLGSLVIFEALKYLAALPPSQTTHLIDSAYLFGLPTSTRDVVSWKKVRAVVSGRLVNGWVEPEEDYVLAILSRVTMLTQGSWGVAGLAPVIVKGVENVKCEGVEGHLKWIGMVGRCLEKCGVDGVIQKEVENKVADVGKQFEKIHDEAEKVPENAAEEVLQV</sequence>
<accession>A0ACB6ZAT6</accession>
<gene>
    <name evidence="1" type="ORF">BDM02DRAFT_3156558</name>
</gene>
<reference evidence="1" key="2">
    <citation type="journal article" date="2020" name="Nat. Commun.">
        <title>Large-scale genome sequencing of mycorrhizal fungi provides insights into the early evolution of symbiotic traits.</title>
        <authorList>
            <person name="Miyauchi S."/>
            <person name="Kiss E."/>
            <person name="Kuo A."/>
            <person name="Drula E."/>
            <person name="Kohler A."/>
            <person name="Sanchez-Garcia M."/>
            <person name="Morin E."/>
            <person name="Andreopoulos B."/>
            <person name="Barry K.W."/>
            <person name="Bonito G."/>
            <person name="Buee M."/>
            <person name="Carver A."/>
            <person name="Chen C."/>
            <person name="Cichocki N."/>
            <person name="Clum A."/>
            <person name="Culley D."/>
            <person name="Crous P.W."/>
            <person name="Fauchery L."/>
            <person name="Girlanda M."/>
            <person name="Hayes R.D."/>
            <person name="Keri Z."/>
            <person name="LaButti K."/>
            <person name="Lipzen A."/>
            <person name="Lombard V."/>
            <person name="Magnuson J."/>
            <person name="Maillard F."/>
            <person name="Murat C."/>
            <person name="Nolan M."/>
            <person name="Ohm R.A."/>
            <person name="Pangilinan J."/>
            <person name="Pereira M.F."/>
            <person name="Perotto S."/>
            <person name="Peter M."/>
            <person name="Pfister S."/>
            <person name="Riley R."/>
            <person name="Sitrit Y."/>
            <person name="Stielow J.B."/>
            <person name="Szollosi G."/>
            <person name="Zifcakova L."/>
            <person name="Stursova M."/>
            <person name="Spatafora J.W."/>
            <person name="Tedersoo L."/>
            <person name="Vaario L.M."/>
            <person name="Yamada A."/>
            <person name="Yan M."/>
            <person name="Wang P."/>
            <person name="Xu J."/>
            <person name="Bruns T."/>
            <person name="Baldrian P."/>
            <person name="Vilgalys R."/>
            <person name="Dunand C."/>
            <person name="Henrissat B."/>
            <person name="Grigoriev I.V."/>
            <person name="Hibbett D."/>
            <person name="Nagy L.G."/>
            <person name="Martin F.M."/>
        </authorList>
    </citation>
    <scope>NUCLEOTIDE SEQUENCE</scope>
    <source>
        <strain evidence="1">P2</strain>
    </source>
</reference>
<evidence type="ECO:0000313" key="2">
    <source>
        <dbReference type="Proteomes" id="UP000886501"/>
    </source>
</evidence>
<reference evidence="1" key="1">
    <citation type="submission" date="2019-10" db="EMBL/GenBank/DDBJ databases">
        <authorList>
            <consortium name="DOE Joint Genome Institute"/>
            <person name="Kuo A."/>
            <person name="Miyauchi S."/>
            <person name="Kiss E."/>
            <person name="Drula E."/>
            <person name="Kohler A."/>
            <person name="Sanchez-Garcia M."/>
            <person name="Andreopoulos B."/>
            <person name="Barry K.W."/>
            <person name="Bonito G."/>
            <person name="Buee M."/>
            <person name="Carver A."/>
            <person name="Chen C."/>
            <person name="Cichocki N."/>
            <person name="Clum A."/>
            <person name="Culley D."/>
            <person name="Crous P.W."/>
            <person name="Fauchery L."/>
            <person name="Girlanda M."/>
            <person name="Hayes R."/>
            <person name="Keri Z."/>
            <person name="Labutti K."/>
            <person name="Lipzen A."/>
            <person name="Lombard V."/>
            <person name="Magnuson J."/>
            <person name="Maillard F."/>
            <person name="Morin E."/>
            <person name="Murat C."/>
            <person name="Nolan M."/>
            <person name="Ohm R."/>
            <person name="Pangilinan J."/>
            <person name="Pereira M."/>
            <person name="Perotto S."/>
            <person name="Peter M."/>
            <person name="Riley R."/>
            <person name="Sitrit Y."/>
            <person name="Stielow B."/>
            <person name="Szollosi G."/>
            <person name="Zifcakova L."/>
            <person name="Stursova M."/>
            <person name="Spatafora J.W."/>
            <person name="Tedersoo L."/>
            <person name="Vaario L.-M."/>
            <person name="Yamada A."/>
            <person name="Yan M."/>
            <person name="Wang P."/>
            <person name="Xu J."/>
            <person name="Bruns T."/>
            <person name="Baldrian P."/>
            <person name="Vilgalys R."/>
            <person name="Henrissat B."/>
            <person name="Grigoriev I.V."/>
            <person name="Hibbett D."/>
            <person name="Nagy L.G."/>
            <person name="Martin F.M."/>
        </authorList>
    </citation>
    <scope>NUCLEOTIDE SEQUENCE</scope>
    <source>
        <strain evidence="1">P2</strain>
    </source>
</reference>
<name>A0ACB6ZAT6_THEGA</name>
<evidence type="ECO:0000313" key="1">
    <source>
        <dbReference type="EMBL" id="KAF9646388.1"/>
    </source>
</evidence>
<proteinExistence type="predicted"/>
<comment type="caution">
    <text evidence="1">The sequence shown here is derived from an EMBL/GenBank/DDBJ whole genome shotgun (WGS) entry which is preliminary data.</text>
</comment>
<dbReference type="EMBL" id="MU118059">
    <property type="protein sequence ID" value="KAF9646388.1"/>
    <property type="molecule type" value="Genomic_DNA"/>
</dbReference>
<organism evidence="1 2">
    <name type="scientific">Thelephora ganbajun</name>
    <name type="common">Ganba fungus</name>
    <dbReference type="NCBI Taxonomy" id="370292"/>
    <lineage>
        <taxon>Eukaryota</taxon>
        <taxon>Fungi</taxon>
        <taxon>Dikarya</taxon>
        <taxon>Basidiomycota</taxon>
        <taxon>Agaricomycotina</taxon>
        <taxon>Agaricomycetes</taxon>
        <taxon>Thelephorales</taxon>
        <taxon>Thelephoraceae</taxon>
        <taxon>Thelephora</taxon>
    </lineage>
</organism>
<dbReference type="Proteomes" id="UP000886501">
    <property type="component" value="Unassembled WGS sequence"/>
</dbReference>
<protein>
    <submittedName>
        <fullName evidence="1">DUF726-domain-containing protein</fullName>
    </submittedName>
</protein>
<keyword evidence="2" id="KW-1185">Reference proteome</keyword>